<evidence type="ECO:0000313" key="3">
    <source>
        <dbReference type="Proteomes" id="UP001152622"/>
    </source>
</evidence>
<reference evidence="2" key="1">
    <citation type="journal article" date="2023" name="Science">
        <title>Genome structures resolve the early diversification of teleost fishes.</title>
        <authorList>
            <person name="Parey E."/>
            <person name="Louis A."/>
            <person name="Montfort J."/>
            <person name="Bouchez O."/>
            <person name="Roques C."/>
            <person name="Iampietro C."/>
            <person name="Lluch J."/>
            <person name="Castinel A."/>
            <person name="Donnadieu C."/>
            <person name="Desvignes T."/>
            <person name="Floi Bucao C."/>
            <person name="Jouanno E."/>
            <person name="Wen M."/>
            <person name="Mejri S."/>
            <person name="Dirks R."/>
            <person name="Jansen H."/>
            <person name="Henkel C."/>
            <person name="Chen W.J."/>
            <person name="Zahm M."/>
            <person name="Cabau C."/>
            <person name="Klopp C."/>
            <person name="Thompson A.W."/>
            <person name="Robinson-Rechavi M."/>
            <person name="Braasch I."/>
            <person name="Lecointre G."/>
            <person name="Bobe J."/>
            <person name="Postlethwait J.H."/>
            <person name="Berthelot C."/>
            <person name="Roest Crollius H."/>
            <person name="Guiguen Y."/>
        </authorList>
    </citation>
    <scope>NUCLEOTIDE SEQUENCE</scope>
    <source>
        <strain evidence="2">WJC10195</strain>
    </source>
</reference>
<proteinExistence type="predicted"/>
<dbReference type="AlphaFoldDB" id="A0A9Q1J5G0"/>
<comment type="caution">
    <text evidence="2">The sequence shown here is derived from an EMBL/GenBank/DDBJ whole genome shotgun (WGS) entry which is preliminary data.</text>
</comment>
<gene>
    <name evidence="2" type="ORF">SKAU_G00083720</name>
</gene>
<dbReference type="Proteomes" id="UP001152622">
    <property type="component" value="Chromosome 3"/>
</dbReference>
<dbReference type="EMBL" id="JAINUF010000003">
    <property type="protein sequence ID" value="KAJ8368344.1"/>
    <property type="molecule type" value="Genomic_DNA"/>
</dbReference>
<keyword evidence="3" id="KW-1185">Reference proteome</keyword>
<evidence type="ECO:0000313" key="2">
    <source>
        <dbReference type="EMBL" id="KAJ8368344.1"/>
    </source>
</evidence>
<feature type="compositionally biased region" description="Basic and acidic residues" evidence="1">
    <location>
        <begin position="15"/>
        <end position="34"/>
    </location>
</feature>
<name>A0A9Q1J5G0_SYNKA</name>
<accession>A0A9Q1J5G0</accession>
<evidence type="ECO:0000256" key="1">
    <source>
        <dbReference type="SAM" id="MobiDB-lite"/>
    </source>
</evidence>
<organism evidence="2 3">
    <name type="scientific">Synaphobranchus kaupii</name>
    <name type="common">Kaup's arrowtooth eel</name>
    <dbReference type="NCBI Taxonomy" id="118154"/>
    <lineage>
        <taxon>Eukaryota</taxon>
        <taxon>Metazoa</taxon>
        <taxon>Chordata</taxon>
        <taxon>Craniata</taxon>
        <taxon>Vertebrata</taxon>
        <taxon>Euteleostomi</taxon>
        <taxon>Actinopterygii</taxon>
        <taxon>Neopterygii</taxon>
        <taxon>Teleostei</taxon>
        <taxon>Anguilliformes</taxon>
        <taxon>Synaphobranchidae</taxon>
        <taxon>Synaphobranchus</taxon>
    </lineage>
</organism>
<feature type="region of interest" description="Disordered" evidence="1">
    <location>
        <begin position="1"/>
        <end position="34"/>
    </location>
</feature>
<protein>
    <submittedName>
        <fullName evidence="2">Uncharacterized protein</fullName>
    </submittedName>
</protein>
<sequence length="220" mass="24667">MGRGQGESTGPWRTEAGRDQRLAQRGEEDVFAGRDAVNKADSRSAAPEPLCCRLSSAAVQTSTFGLLLARHARRAQTRHSLFMGSRAAGLPHSQRLSFRMQVNSHSVKTLHKSSTYCERLHGCVSFLQERELLGTAPAQRRHAALQAGVLQSSARRGFWHLFRKVGWFTRRPNMDDLMTPVEEVALRTEPFISLLRFAPALQTRETLQDFVSLPTMNHSE</sequence>